<organism evidence="1 2">
    <name type="scientific">Varunaivibrio sulfuroxidans</name>
    <dbReference type="NCBI Taxonomy" id="1773489"/>
    <lineage>
        <taxon>Bacteria</taxon>
        <taxon>Pseudomonadati</taxon>
        <taxon>Pseudomonadota</taxon>
        <taxon>Alphaproteobacteria</taxon>
        <taxon>Rhodospirillales</taxon>
        <taxon>Magnetovibrionaceae</taxon>
        <taxon>Varunaivibrio</taxon>
    </lineage>
</organism>
<dbReference type="AlphaFoldDB" id="A0A4R3JAI4"/>
<name>A0A4R3JAI4_9PROT</name>
<protein>
    <submittedName>
        <fullName evidence="1">Phage gp16-like protein</fullName>
    </submittedName>
</protein>
<proteinExistence type="predicted"/>
<dbReference type="RefSeq" id="WP_132939014.1">
    <property type="nucleotide sequence ID" value="NZ_CP119676.1"/>
</dbReference>
<accession>A0A4R3JAI4</accession>
<evidence type="ECO:0000313" key="1">
    <source>
        <dbReference type="EMBL" id="TCS62567.1"/>
    </source>
</evidence>
<reference evidence="1 2" key="1">
    <citation type="submission" date="2019-03" db="EMBL/GenBank/DDBJ databases">
        <title>Genomic Encyclopedia of Type Strains, Phase IV (KMG-IV): sequencing the most valuable type-strain genomes for metagenomic binning, comparative biology and taxonomic classification.</title>
        <authorList>
            <person name="Goeker M."/>
        </authorList>
    </citation>
    <scope>NUCLEOTIDE SEQUENCE [LARGE SCALE GENOMIC DNA]</scope>
    <source>
        <strain evidence="1 2">DSM 101688</strain>
    </source>
</reference>
<evidence type="ECO:0000313" key="2">
    <source>
        <dbReference type="Proteomes" id="UP000295304"/>
    </source>
</evidence>
<sequence>MTAHRKYKTTPVRRGMIAKIKIAQKQLGWSDDAYRDVLALRFSGRRSATQLNIGELENLIAHMKDAGFRPKKAAPKRAGVRPLAGGEEAAKMRALWLSLYHLGVVRDPAERALAHFARRLTGKEALQWMDPCETVKVIEALKAMATRQGGVDWSPIAAIPTPLNNPRARVIEAQWRILSARGAVADGSDALPFYAAKILGECPPIPLINLTVRAADRVIEILGKKIRAAKGGKP</sequence>
<gene>
    <name evidence="1" type="ORF">EDD55_105113</name>
</gene>
<dbReference type="InterPro" id="IPR009363">
    <property type="entry name" value="Phage_Mu_Gp16"/>
</dbReference>
<dbReference type="Proteomes" id="UP000295304">
    <property type="component" value="Unassembled WGS sequence"/>
</dbReference>
<dbReference type="OrthoDB" id="7353918at2"/>
<keyword evidence="2" id="KW-1185">Reference proteome</keyword>
<comment type="caution">
    <text evidence="1">The sequence shown here is derived from an EMBL/GenBank/DDBJ whole genome shotgun (WGS) entry which is preliminary data.</text>
</comment>
<dbReference type="EMBL" id="SLZW01000005">
    <property type="protein sequence ID" value="TCS62567.1"/>
    <property type="molecule type" value="Genomic_DNA"/>
</dbReference>
<dbReference type="Pfam" id="PF06252">
    <property type="entry name" value="GemA"/>
    <property type="match status" value="1"/>
</dbReference>